<dbReference type="SUPFAM" id="SSF46600">
    <property type="entry name" value="C-terminal UvrC-binding domain of UvrB"/>
    <property type="match status" value="1"/>
</dbReference>
<evidence type="ECO:0000256" key="11">
    <source>
        <dbReference type="ARBA" id="ARBA00029504"/>
    </source>
</evidence>
<reference evidence="19 20" key="1">
    <citation type="journal article" date="2004" name="Extremophiles">
        <title>Halobacillus locisalis sp. nov., a halophilic bacterium isolated from a marine solar saltern of the Yellow Sea in Korea.</title>
        <authorList>
            <person name="Yoon J.H."/>
            <person name="Kang K.H."/>
            <person name="Oh T.K."/>
            <person name="Park Y.H."/>
        </authorList>
    </citation>
    <scope>NUCLEOTIDE SEQUENCE [LARGE SCALE GENOMIC DNA]</scope>
    <source>
        <strain evidence="19 20">KCTC 3788</strain>
    </source>
</reference>
<dbReference type="CDD" id="cd17916">
    <property type="entry name" value="DEXHc_UvrB"/>
    <property type="match status" value="1"/>
</dbReference>
<name>A0A838CUK5_9BACI</name>
<organism evidence="19 20">
    <name type="scientific">Halobacillus locisalis</name>
    <dbReference type="NCBI Taxonomy" id="220753"/>
    <lineage>
        <taxon>Bacteria</taxon>
        <taxon>Bacillati</taxon>
        <taxon>Bacillota</taxon>
        <taxon>Bacilli</taxon>
        <taxon>Bacillales</taxon>
        <taxon>Bacillaceae</taxon>
        <taxon>Halobacillus</taxon>
    </lineage>
</organism>
<evidence type="ECO:0000256" key="1">
    <source>
        <dbReference type="ARBA" id="ARBA00004496"/>
    </source>
</evidence>
<dbReference type="InterPro" id="IPR006935">
    <property type="entry name" value="Helicase/UvrB_N"/>
</dbReference>
<keyword evidence="9 12" id="KW-0234">DNA repair</keyword>
<dbReference type="Pfam" id="PF00271">
    <property type="entry name" value="Helicase_C"/>
    <property type="match status" value="1"/>
</dbReference>
<dbReference type="HAMAP" id="MF_00204">
    <property type="entry name" value="UvrB"/>
    <property type="match status" value="1"/>
</dbReference>
<dbReference type="PROSITE" id="PS51192">
    <property type="entry name" value="HELICASE_ATP_BIND_1"/>
    <property type="match status" value="1"/>
</dbReference>
<dbReference type="Pfam" id="PF02151">
    <property type="entry name" value="UVR"/>
    <property type="match status" value="1"/>
</dbReference>
<keyword evidence="8 12" id="KW-0267">Excision nuclease</keyword>
<evidence type="ECO:0000256" key="13">
    <source>
        <dbReference type="RuleBase" id="RU003587"/>
    </source>
</evidence>
<dbReference type="PROSITE" id="PS50151">
    <property type="entry name" value="UVR"/>
    <property type="match status" value="1"/>
</dbReference>
<evidence type="ECO:0000259" key="17">
    <source>
        <dbReference type="PROSITE" id="PS51192"/>
    </source>
</evidence>
<dbReference type="GO" id="GO:0009432">
    <property type="term" value="P:SOS response"/>
    <property type="evidence" value="ECO:0007669"/>
    <property type="project" value="UniProtKB-UniRule"/>
</dbReference>
<dbReference type="InterPro" id="IPR001943">
    <property type="entry name" value="UVR_dom"/>
</dbReference>
<dbReference type="GO" id="GO:0005737">
    <property type="term" value="C:cytoplasm"/>
    <property type="evidence" value="ECO:0007669"/>
    <property type="project" value="UniProtKB-SubCell"/>
</dbReference>
<dbReference type="InterPro" id="IPR036876">
    <property type="entry name" value="UVR_dom_sf"/>
</dbReference>
<comment type="caution">
    <text evidence="19">The sequence shown here is derived from an EMBL/GenBank/DDBJ whole genome shotgun (WGS) entry which is preliminary data.</text>
</comment>
<comment type="subcellular location">
    <subcellularLocation>
        <location evidence="1 12 13">Cytoplasm</location>
    </subcellularLocation>
</comment>
<dbReference type="SMART" id="SM00490">
    <property type="entry name" value="HELICc"/>
    <property type="match status" value="1"/>
</dbReference>
<comment type="domain">
    <text evidence="12">The beta-hairpin motif is involved in DNA binding.</text>
</comment>
<evidence type="ECO:0000256" key="15">
    <source>
        <dbReference type="SAM" id="MobiDB-lite"/>
    </source>
</evidence>
<dbReference type="EMBL" id="JACEFG010000002">
    <property type="protein sequence ID" value="MBA2175601.1"/>
    <property type="molecule type" value="Genomic_DNA"/>
</dbReference>
<dbReference type="InterPro" id="IPR027417">
    <property type="entry name" value="P-loop_NTPase"/>
</dbReference>
<dbReference type="GO" id="GO:0005524">
    <property type="term" value="F:ATP binding"/>
    <property type="evidence" value="ECO:0007669"/>
    <property type="project" value="UniProtKB-UniRule"/>
</dbReference>
<feature type="binding site" evidence="12">
    <location>
        <begin position="39"/>
        <end position="46"/>
    </location>
    <ligand>
        <name>ATP</name>
        <dbReference type="ChEBI" id="CHEBI:30616"/>
    </ligand>
</feature>
<evidence type="ECO:0000256" key="14">
    <source>
        <dbReference type="SAM" id="Coils"/>
    </source>
</evidence>
<feature type="short sequence motif" description="Beta-hairpin" evidence="12">
    <location>
        <begin position="92"/>
        <end position="115"/>
    </location>
</feature>
<evidence type="ECO:0000259" key="18">
    <source>
        <dbReference type="PROSITE" id="PS51194"/>
    </source>
</evidence>
<dbReference type="GO" id="GO:0003677">
    <property type="term" value="F:DNA binding"/>
    <property type="evidence" value="ECO:0007669"/>
    <property type="project" value="UniProtKB-UniRule"/>
</dbReference>
<feature type="region of interest" description="Disordered" evidence="15">
    <location>
        <begin position="603"/>
        <end position="625"/>
    </location>
</feature>
<evidence type="ECO:0000313" key="19">
    <source>
        <dbReference type="EMBL" id="MBA2175601.1"/>
    </source>
</evidence>
<keyword evidence="6 12" id="KW-0228">DNA excision</keyword>
<comment type="similarity">
    <text evidence="2 12 13">Belongs to the UvrB family.</text>
</comment>
<comment type="subunit">
    <text evidence="10 12 13">Forms a heterotetramer with UvrA during the search for lesions. Interacts with UvrC in an incision complex.</text>
</comment>
<evidence type="ECO:0000313" key="20">
    <source>
        <dbReference type="Proteomes" id="UP000571017"/>
    </source>
</evidence>
<evidence type="ECO:0000256" key="9">
    <source>
        <dbReference type="ARBA" id="ARBA00023204"/>
    </source>
</evidence>
<feature type="coiled-coil region" evidence="14">
    <location>
        <begin position="253"/>
        <end position="291"/>
    </location>
</feature>
<dbReference type="RefSeq" id="WP_181472599.1">
    <property type="nucleotide sequence ID" value="NZ_JACEFG010000002.1"/>
</dbReference>
<evidence type="ECO:0000256" key="10">
    <source>
        <dbReference type="ARBA" id="ARBA00026033"/>
    </source>
</evidence>
<feature type="domain" description="UVR" evidence="16">
    <location>
        <begin position="624"/>
        <end position="659"/>
    </location>
</feature>
<evidence type="ECO:0000256" key="7">
    <source>
        <dbReference type="ARBA" id="ARBA00022840"/>
    </source>
</evidence>
<keyword evidence="3 12" id="KW-0963">Cytoplasm</keyword>
<dbReference type="NCBIfam" id="TIGR00631">
    <property type="entry name" value="uvrb"/>
    <property type="match status" value="1"/>
</dbReference>
<dbReference type="PANTHER" id="PTHR24029:SF0">
    <property type="entry name" value="UVRABC SYSTEM PROTEIN B"/>
    <property type="match status" value="1"/>
</dbReference>
<dbReference type="SMART" id="SM00487">
    <property type="entry name" value="DEXDc"/>
    <property type="match status" value="1"/>
</dbReference>
<dbReference type="Gene3D" id="3.40.50.300">
    <property type="entry name" value="P-loop containing nucleotide triphosphate hydrolases"/>
    <property type="match status" value="3"/>
</dbReference>
<evidence type="ECO:0000256" key="5">
    <source>
        <dbReference type="ARBA" id="ARBA00022763"/>
    </source>
</evidence>
<dbReference type="Proteomes" id="UP000571017">
    <property type="component" value="Unassembled WGS sequence"/>
</dbReference>
<keyword evidence="5 12" id="KW-0227">DNA damage</keyword>
<feature type="domain" description="Helicase ATP-binding" evidence="17">
    <location>
        <begin position="26"/>
        <end position="159"/>
    </location>
</feature>
<keyword evidence="20" id="KW-1185">Reference proteome</keyword>
<dbReference type="GO" id="GO:0009381">
    <property type="term" value="F:excinuclease ABC activity"/>
    <property type="evidence" value="ECO:0007669"/>
    <property type="project" value="UniProtKB-UniRule"/>
</dbReference>
<evidence type="ECO:0000256" key="2">
    <source>
        <dbReference type="ARBA" id="ARBA00008533"/>
    </source>
</evidence>
<evidence type="ECO:0000256" key="8">
    <source>
        <dbReference type="ARBA" id="ARBA00022881"/>
    </source>
</evidence>
<feature type="domain" description="Helicase C-terminal" evidence="18">
    <location>
        <begin position="430"/>
        <end position="596"/>
    </location>
</feature>
<dbReference type="GO" id="GO:0009380">
    <property type="term" value="C:excinuclease repair complex"/>
    <property type="evidence" value="ECO:0007669"/>
    <property type="project" value="InterPro"/>
</dbReference>
<dbReference type="CDD" id="cd18790">
    <property type="entry name" value="SF2_C_UvrB"/>
    <property type="match status" value="1"/>
</dbReference>
<keyword evidence="12 13" id="KW-0742">SOS response</keyword>
<accession>A0A838CUK5</accession>
<dbReference type="Gene3D" id="4.10.860.10">
    <property type="entry name" value="UVR domain"/>
    <property type="match status" value="1"/>
</dbReference>
<dbReference type="InterPro" id="IPR024759">
    <property type="entry name" value="UvrB_YAD/RRR_dom"/>
</dbReference>
<evidence type="ECO:0000256" key="12">
    <source>
        <dbReference type="HAMAP-Rule" id="MF_00204"/>
    </source>
</evidence>
<evidence type="ECO:0000256" key="4">
    <source>
        <dbReference type="ARBA" id="ARBA00022741"/>
    </source>
</evidence>
<keyword evidence="14" id="KW-0175">Coiled coil</keyword>
<dbReference type="NCBIfam" id="NF003673">
    <property type="entry name" value="PRK05298.1"/>
    <property type="match status" value="1"/>
</dbReference>
<dbReference type="PROSITE" id="PS51194">
    <property type="entry name" value="HELICASE_CTER"/>
    <property type="match status" value="1"/>
</dbReference>
<dbReference type="GO" id="GO:0006289">
    <property type="term" value="P:nucleotide-excision repair"/>
    <property type="evidence" value="ECO:0007669"/>
    <property type="project" value="UniProtKB-UniRule"/>
</dbReference>
<feature type="compositionally biased region" description="Basic and acidic residues" evidence="15">
    <location>
        <begin position="611"/>
        <end position="625"/>
    </location>
</feature>
<evidence type="ECO:0000259" key="16">
    <source>
        <dbReference type="PROSITE" id="PS50151"/>
    </source>
</evidence>
<protein>
    <recommendedName>
        <fullName evidence="11 12">UvrABC system protein B</fullName>
        <shortName evidence="12">Protein UvrB</shortName>
    </recommendedName>
    <alternativeName>
        <fullName evidence="12">Excinuclease ABC subunit B</fullName>
    </alternativeName>
</protein>
<gene>
    <name evidence="12 19" type="primary">uvrB</name>
    <name evidence="19" type="ORF">H0266_11930</name>
</gene>
<evidence type="ECO:0000256" key="3">
    <source>
        <dbReference type="ARBA" id="ARBA00022490"/>
    </source>
</evidence>
<comment type="function">
    <text evidence="12">The UvrABC repair system catalyzes the recognition and processing of DNA lesions. A damage recognition complex composed of 2 UvrA and 2 UvrB subunits scans DNA for abnormalities. Upon binding of the UvrA(2)B(2) complex to a putative damaged site, the DNA wraps around one UvrB monomer. DNA wrap is dependent on ATP binding by UvrB and probably causes local melting of the DNA helix, facilitating insertion of UvrB beta-hairpin between the DNA strands. Then UvrB probes one DNA strand for the presence of a lesion. If a lesion is found the UvrA subunits dissociate and the UvrB-DNA preincision complex is formed. This complex is subsequently bound by UvrC and the second UvrB is released. If no lesion is found, the DNA wraps around the other UvrB subunit that will check the other stand for damage.</text>
</comment>
<dbReference type="InterPro" id="IPR014001">
    <property type="entry name" value="Helicase_ATP-bd"/>
</dbReference>
<dbReference type="InterPro" id="IPR004807">
    <property type="entry name" value="UvrB"/>
</dbReference>
<evidence type="ECO:0000256" key="6">
    <source>
        <dbReference type="ARBA" id="ARBA00022769"/>
    </source>
</evidence>
<dbReference type="InterPro" id="IPR041471">
    <property type="entry name" value="UvrB_inter"/>
</dbReference>
<keyword evidence="7 12" id="KW-0067">ATP-binding</keyword>
<dbReference type="Pfam" id="PF12344">
    <property type="entry name" value="UvrB"/>
    <property type="match status" value="1"/>
</dbReference>
<dbReference type="Pfam" id="PF17757">
    <property type="entry name" value="UvrB_inter"/>
    <property type="match status" value="1"/>
</dbReference>
<dbReference type="AlphaFoldDB" id="A0A838CUK5"/>
<dbReference type="InterPro" id="IPR001650">
    <property type="entry name" value="Helicase_C-like"/>
</dbReference>
<dbReference type="GO" id="GO:0016887">
    <property type="term" value="F:ATP hydrolysis activity"/>
    <property type="evidence" value="ECO:0007669"/>
    <property type="project" value="InterPro"/>
</dbReference>
<dbReference type="PANTHER" id="PTHR24029">
    <property type="entry name" value="UVRABC SYSTEM PROTEIN B"/>
    <property type="match status" value="1"/>
</dbReference>
<dbReference type="Pfam" id="PF04851">
    <property type="entry name" value="ResIII"/>
    <property type="match status" value="1"/>
</dbReference>
<keyword evidence="4 12" id="KW-0547">Nucleotide-binding</keyword>
<proteinExistence type="inferred from homology"/>
<sequence>MDHKFELHSQYSPQGDQPKAIKELVDGINRGDTHQTLLGATGTGKTFTMSNVIEQVNKPTLIIAHNKTLAGQLYSEFKEYFPNNAVEYFVSYYDYYQPEAYVPSSDTFIEKDASINDEIDKLRHSATSALFERNDVIIISSVSCIYGLGSPEEYGSQVLSIRMGMEKDRDELLRNLVDIQYARNDIDFQRGTFRVRGDSVEIIPASREEHAMRVEFFGDEIDRIREIDVLTGEVVGDREHVAIFPASHFVTREEKLKKAIKNIEKEKDERVKELKEQNKLLEAQRLEQRTNYDLEMMNEMGFCSGIENYSRHLTFREEGATPYTLLDYFPDDFMMMIDESHATIPQIRGMYNGDRARKQVLVDHGFRLPSAMDNRPLQFPEFEKHINQITYVSATPGPYEMEHTPKMIEQIIRPTGLLDPEIDIRPIHGQIDDLVGEINKRKEKNERVLVTTLTKKMSEDLTDYLKDLGVKVAYLHSEIKTLERIEIIRDLRTGKYDVIVGINLLREGLDIPEVSLVTILDADKEGFLRSDRSLIQTIGRAARNENGQVIMYADKVTKSMQYAIDETYRRRTKQIEYNEKHGITPKTIKKEVRDVIKATAVAEGEESYESGGKRPSEMTKKEREETIDHLETEMKQAARDLDFEKAAELRDVLLELKAEG</sequence>
<dbReference type="SUPFAM" id="SSF52540">
    <property type="entry name" value="P-loop containing nucleoside triphosphate hydrolases"/>
    <property type="match status" value="2"/>
</dbReference>